<dbReference type="Gene3D" id="3.30.1310.10">
    <property type="entry name" value="Nucleoid-associated protein YbaB-like domain"/>
    <property type="match status" value="1"/>
</dbReference>
<dbReference type="InterPro" id="IPR036894">
    <property type="entry name" value="YbaB-like_sf"/>
</dbReference>
<dbReference type="InterPro" id="IPR004401">
    <property type="entry name" value="YbaB/EbfC"/>
</dbReference>
<dbReference type="EMBL" id="JAAXOP010000004">
    <property type="protein sequence ID" value="NKY50528.1"/>
    <property type="molecule type" value="Genomic_DNA"/>
</dbReference>
<keyword evidence="2" id="KW-1185">Reference proteome</keyword>
<reference evidence="1 2" key="1">
    <citation type="submission" date="2020-04" db="EMBL/GenBank/DDBJ databases">
        <title>MicrobeNet Type strains.</title>
        <authorList>
            <person name="Nicholson A.C."/>
        </authorList>
    </citation>
    <scope>NUCLEOTIDE SEQUENCE [LARGE SCALE GENOMIC DNA]</scope>
    <source>
        <strain evidence="1 2">JCM 12354</strain>
    </source>
</reference>
<dbReference type="AlphaFoldDB" id="A0A846XZR0"/>
<dbReference type="Pfam" id="PF02575">
    <property type="entry name" value="YbaB_DNA_bd"/>
    <property type="match status" value="1"/>
</dbReference>
<protein>
    <submittedName>
        <fullName evidence="1">YbaB/EbfC family nucleoid-associated protein</fullName>
    </submittedName>
</protein>
<organism evidence="1 2">
    <name type="scientific">Nocardia vermiculata</name>
    <dbReference type="NCBI Taxonomy" id="257274"/>
    <lineage>
        <taxon>Bacteria</taxon>
        <taxon>Bacillati</taxon>
        <taxon>Actinomycetota</taxon>
        <taxon>Actinomycetes</taxon>
        <taxon>Mycobacteriales</taxon>
        <taxon>Nocardiaceae</taxon>
        <taxon>Nocardia</taxon>
    </lineage>
</organism>
<dbReference type="RefSeq" id="WP_067871672.1">
    <property type="nucleotide sequence ID" value="NZ_JAAXOP010000004.1"/>
</dbReference>
<accession>A0A846XZR0</accession>
<comment type="caution">
    <text evidence="1">The sequence shown here is derived from an EMBL/GenBank/DDBJ whole genome shotgun (WGS) entry which is preliminary data.</text>
</comment>
<evidence type="ECO:0000313" key="2">
    <source>
        <dbReference type="Proteomes" id="UP000565711"/>
    </source>
</evidence>
<dbReference type="Proteomes" id="UP000565711">
    <property type="component" value="Unassembled WGS sequence"/>
</dbReference>
<gene>
    <name evidence="1" type="ORF">HGA08_09930</name>
</gene>
<sequence length="144" mass="15891">MNEWERDQIRSANDGLRATLDSIQGDFERELGELDEVQRKLAALQVRATSPNNLAIVTVNGSGMVTEIKVADDAFRRSTPQKLTTDINEAIRGGVDAATQARAKILEPLQTVADGMADLDEVLPGMPSMRELRQRFSEFQDGMS</sequence>
<dbReference type="GO" id="GO:0003677">
    <property type="term" value="F:DNA binding"/>
    <property type="evidence" value="ECO:0007669"/>
    <property type="project" value="InterPro"/>
</dbReference>
<proteinExistence type="predicted"/>
<evidence type="ECO:0000313" key="1">
    <source>
        <dbReference type="EMBL" id="NKY50528.1"/>
    </source>
</evidence>
<dbReference type="SUPFAM" id="SSF82607">
    <property type="entry name" value="YbaB-like"/>
    <property type="match status" value="1"/>
</dbReference>
<name>A0A846XZR0_9NOCA</name>